<comment type="similarity">
    <text evidence="2 11 12">Belongs to the RPAP2 family.</text>
</comment>
<evidence type="ECO:0000256" key="4">
    <source>
        <dbReference type="ARBA" id="ARBA00022771"/>
    </source>
</evidence>
<evidence type="ECO:0000256" key="5">
    <source>
        <dbReference type="ARBA" id="ARBA00022801"/>
    </source>
</evidence>
<evidence type="ECO:0000259" key="14">
    <source>
        <dbReference type="PROSITE" id="PS51479"/>
    </source>
</evidence>
<evidence type="ECO:0000256" key="6">
    <source>
        <dbReference type="ARBA" id="ARBA00022833"/>
    </source>
</evidence>
<organism evidence="15 17">
    <name type="scientific">Neodiprion lecontei</name>
    <name type="common">Redheaded pine sawfly</name>
    <dbReference type="NCBI Taxonomy" id="441921"/>
    <lineage>
        <taxon>Eukaryota</taxon>
        <taxon>Metazoa</taxon>
        <taxon>Ecdysozoa</taxon>
        <taxon>Arthropoda</taxon>
        <taxon>Hexapoda</taxon>
        <taxon>Insecta</taxon>
        <taxon>Pterygota</taxon>
        <taxon>Neoptera</taxon>
        <taxon>Endopterygota</taxon>
        <taxon>Hymenoptera</taxon>
        <taxon>Tenthredinoidea</taxon>
        <taxon>Diprionidae</taxon>
        <taxon>Diprioninae</taxon>
        <taxon>Neodiprion</taxon>
    </lineage>
</organism>
<dbReference type="Pfam" id="PF04181">
    <property type="entry name" value="RPAP2_Rtr1"/>
    <property type="match status" value="1"/>
</dbReference>
<dbReference type="PANTHER" id="PTHR14732:SF0">
    <property type="entry name" value="RNA POLYMERASE II SUBUNIT B1 CTD PHOSPHATASE RPAP2-RELATED"/>
    <property type="match status" value="1"/>
</dbReference>
<proteinExistence type="inferred from homology"/>
<dbReference type="Proteomes" id="UP000829291">
    <property type="component" value="Chromosome 2"/>
</dbReference>
<dbReference type="RefSeq" id="XP_046588051.1">
    <property type="nucleotide sequence ID" value="XM_046732095.1"/>
</dbReference>
<evidence type="ECO:0000256" key="13">
    <source>
        <dbReference type="SAM" id="MobiDB-lite"/>
    </source>
</evidence>
<evidence type="ECO:0000313" key="17">
    <source>
        <dbReference type="RefSeq" id="XP_046588051.1"/>
    </source>
</evidence>
<evidence type="ECO:0000313" key="16">
    <source>
        <dbReference type="RefSeq" id="XP_046588050.1"/>
    </source>
</evidence>
<protein>
    <recommendedName>
        <fullName evidence="12">RNA polymerase II subunit B1 CTD phosphatase RPAP2 homolog</fullName>
        <ecNumber evidence="12">3.1.3.16</ecNumber>
    </recommendedName>
</protein>
<dbReference type="RefSeq" id="XP_046588050.1">
    <property type="nucleotide sequence ID" value="XM_046732094.1"/>
</dbReference>
<name>A0ABM3FJ57_NEOLC</name>
<accession>A0ABM3FJ57</accession>
<evidence type="ECO:0000313" key="15">
    <source>
        <dbReference type="Proteomes" id="UP000829291"/>
    </source>
</evidence>
<feature type="region of interest" description="Disordered" evidence="13">
    <location>
        <begin position="400"/>
        <end position="419"/>
    </location>
</feature>
<sequence>MTSTSRKRNDGSRTKMKMSKEQLQLALTKKRQCDARALAIVERLIDDAVDQTWLLENVRRMLEHINRCHMDDVVEERAILRRCGYALCDNPLKLNINQKYHISTRNNKVYDVSRRKNFCSNNCYGATNYILEQMLTSPLWLRNPKEKPCFQLLPPTGLIKKSTPGDEVYLGRENVSVDSCEIQKTDKAIVSDKLPSTESNNAIENTINNVPDNSINKSGTEIVEGDVSAKEIANLHKPAEPVARQSNKCDTLAVEQDVRSSINNISKVNAKEDKTRKVHGKQDVRKSKVDSSWFVERIKHYLQEWLTLDSLALLSGDVWLKQQKIDEITKHTKDSKFQKKYVELCQKIDSCQVDEDTDEEDSKRDLKPLPDYSVLKEASAQIEVKVRAFYQGQTLIDATKPPSGNAVANEEDDSSTFMPMLGEREPRTLRRRIILEKLDKVLPEMVRTLAGGEFAVDGCISTNGCGKTVKALVNTFSLSASNVIPKPAEWNLLGLIFIRLLSTSEPRLRFLLGTDRASKYITMILMSYNLEPSDLDTLVAVATDIQLVSNKNFPKK</sequence>
<evidence type="ECO:0000256" key="3">
    <source>
        <dbReference type="ARBA" id="ARBA00022723"/>
    </source>
</evidence>
<dbReference type="Gene3D" id="1.25.40.820">
    <property type="match status" value="1"/>
</dbReference>
<comment type="subcellular location">
    <subcellularLocation>
        <location evidence="1 12">Nucleus</location>
    </subcellularLocation>
</comment>
<dbReference type="EC" id="3.1.3.16" evidence="12"/>
<keyword evidence="4 12" id="KW-0863">Zinc-finger</keyword>
<evidence type="ECO:0000256" key="7">
    <source>
        <dbReference type="ARBA" id="ARBA00022912"/>
    </source>
</evidence>
<reference evidence="16 17" key="1">
    <citation type="submission" date="2025-05" db="UniProtKB">
        <authorList>
            <consortium name="RefSeq"/>
        </authorList>
    </citation>
    <scope>IDENTIFICATION</scope>
    <source>
        <tissue evidence="16 17">Thorax and Abdomen</tissue>
    </source>
</reference>
<dbReference type="PROSITE" id="PS51479">
    <property type="entry name" value="ZF_RTR1"/>
    <property type="match status" value="1"/>
</dbReference>
<comment type="catalytic activity">
    <reaction evidence="10 12">
        <text>O-phospho-L-threonyl-[protein] + H2O = L-threonyl-[protein] + phosphate</text>
        <dbReference type="Rhea" id="RHEA:47004"/>
        <dbReference type="Rhea" id="RHEA-COMP:11060"/>
        <dbReference type="Rhea" id="RHEA-COMP:11605"/>
        <dbReference type="ChEBI" id="CHEBI:15377"/>
        <dbReference type="ChEBI" id="CHEBI:30013"/>
        <dbReference type="ChEBI" id="CHEBI:43474"/>
        <dbReference type="ChEBI" id="CHEBI:61977"/>
        <dbReference type="EC" id="3.1.3.16"/>
    </reaction>
</comment>
<evidence type="ECO:0000256" key="9">
    <source>
        <dbReference type="ARBA" id="ARBA00047761"/>
    </source>
</evidence>
<evidence type="ECO:0000256" key="10">
    <source>
        <dbReference type="ARBA" id="ARBA00048336"/>
    </source>
</evidence>
<dbReference type="GeneID" id="107220458"/>
<dbReference type="PANTHER" id="PTHR14732">
    <property type="entry name" value="RNA POLYMERASE II SUBUNIT B1 CTD PHOSPHATASE RPAP2-RELATED"/>
    <property type="match status" value="1"/>
</dbReference>
<keyword evidence="7 12" id="KW-0904">Protein phosphatase</keyword>
<evidence type="ECO:0000256" key="12">
    <source>
        <dbReference type="RuleBase" id="RU367080"/>
    </source>
</evidence>
<evidence type="ECO:0000256" key="1">
    <source>
        <dbReference type="ARBA" id="ARBA00004123"/>
    </source>
</evidence>
<gene>
    <name evidence="16 17" type="primary">LOC107220458</name>
</gene>
<keyword evidence="8 12" id="KW-0539">Nucleus</keyword>
<dbReference type="InterPro" id="IPR038534">
    <property type="entry name" value="Rtr1/RPAP2_sf"/>
</dbReference>
<keyword evidence="6 12" id="KW-0862">Zinc</keyword>
<feature type="domain" description="RTR1-type" evidence="14">
    <location>
        <begin position="60"/>
        <end position="143"/>
    </location>
</feature>
<evidence type="ECO:0000256" key="8">
    <source>
        <dbReference type="ARBA" id="ARBA00023242"/>
    </source>
</evidence>
<dbReference type="InterPro" id="IPR039693">
    <property type="entry name" value="Rtr1/RPAP2"/>
</dbReference>
<keyword evidence="5 12" id="KW-0378">Hydrolase</keyword>
<comment type="catalytic activity">
    <reaction evidence="9 12">
        <text>O-phospho-L-seryl-[protein] + H2O = L-seryl-[protein] + phosphate</text>
        <dbReference type="Rhea" id="RHEA:20629"/>
        <dbReference type="Rhea" id="RHEA-COMP:9863"/>
        <dbReference type="Rhea" id="RHEA-COMP:11604"/>
        <dbReference type="ChEBI" id="CHEBI:15377"/>
        <dbReference type="ChEBI" id="CHEBI:29999"/>
        <dbReference type="ChEBI" id="CHEBI:43474"/>
        <dbReference type="ChEBI" id="CHEBI:83421"/>
        <dbReference type="EC" id="3.1.3.16"/>
    </reaction>
</comment>
<keyword evidence="15" id="KW-1185">Reference proteome</keyword>
<keyword evidence="3 12" id="KW-0479">Metal-binding</keyword>
<evidence type="ECO:0000256" key="11">
    <source>
        <dbReference type="PROSITE-ProRule" id="PRU00812"/>
    </source>
</evidence>
<comment type="function">
    <text evidence="12">Putative RNA polymerase II subunit B1 C-terminal domain (CTD) phosphatase involved in RNA polymerase II transcription regulation.</text>
</comment>
<evidence type="ECO:0000256" key="2">
    <source>
        <dbReference type="ARBA" id="ARBA00005676"/>
    </source>
</evidence>
<dbReference type="InterPro" id="IPR007308">
    <property type="entry name" value="Rtr1/RPAP2_dom"/>
</dbReference>